<feature type="compositionally biased region" description="Low complexity" evidence="4">
    <location>
        <begin position="1008"/>
        <end position="1024"/>
    </location>
</feature>
<dbReference type="EMBL" id="CAJNOJ010000164">
    <property type="protein sequence ID" value="CAF1227218.1"/>
    <property type="molecule type" value="Genomic_DNA"/>
</dbReference>
<keyword evidence="1" id="KW-0436">Ligase</keyword>
<evidence type="ECO:0000313" key="6">
    <source>
        <dbReference type="Proteomes" id="UP000663852"/>
    </source>
</evidence>
<reference evidence="5" key="1">
    <citation type="submission" date="2021-02" db="EMBL/GenBank/DDBJ databases">
        <authorList>
            <person name="Nowell W R."/>
        </authorList>
    </citation>
    <scope>NUCLEOTIDE SEQUENCE</scope>
</reference>
<evidence type="ECO:0000256" key="2">
    <source>
        <dbReference type="ARBA" id="ARBA00022741"/>
    </source>
</evidence>
<gene>
    <name evidence="5" type="ORF">EDS130_LOCUS26733</name>
</gene>
<dbReference type="GO" id="GO:0015631">
    <property type="term" value="F:tubulin binding"/>
    <property type="evidence" value="ECO:0007669"/>
    <property type="project" value="TreeGrafter"/>
</dbReference>
<dbReference type="GO" id="GO:0005524">
    <property type="term" value="F:ATP binding"/>
    <property type="evidence" value="ECO:0007669"/>
    <property type="project" value="UniProtKB-KW"/>
</dbReference>
<feature type="compositionally biased region" description="Polar residues" evidence="4">
    <location>
        <begin position="986"/>
        <end position="998"/>
    </location>
</feature>
<dbReference type="GO" id="GO:0070740">
    <property type="term" value="F:tubulin-glutamic acid ligase activity"/>
    <property type="evidence" value="ECO:0007669"/>
    <property type="project" value="TreeGrafter"/>
</dbReference>
<evidence type="ECO:0000256" key="3">
    <source>
        <dbReference type="ARBA" id="ARBA00022840"/>
    </source>
</evidence>
<evidence type="ECO:0000256" key="1">
    <source>
        <dbReference type="ARBA" id="ARBA00022598"/>
    </source>
</evidence>
<dbReference type="OrthoDB" id="202825at2759"/>
<evidence type="ECO:0008006" key="7">
    <source>
        <dbReference type="Google" id="ProtNLM"/>
    </source>
</evidence>
<dbReference type="Proteomes" id="UP000663852">
    <property type="component" value="Unassembled WGS sequence"/>
</dbReference>
<comment type="caution">
    <text evidence="5">The sequence shown here is derived from an EMBL/GenBank/DDBJ whole genome shotgun (WGS) entry which is preliminary data.</text>
</comment>
<protein>
    <recommendedName>
        <fullName evidence="7">Tubulin-tyrosine ligase family protein</fullName>
    </recommendedName>
</protein>
<organism evidence="5 6">
    <name type="scientific">Adineta ricciae</name>
    <name type="common">Rotifer</name>
    <dbReference type="NCBI Taxonomy" id="249248"/>
    <lineage>
        <taxon>Eukaryota</taxon>
        <taxon>Metazoa</taxon>
        <taxon>Spiralia</taxon>
        <taxon>Gnathifera</taxon>
        <taxon>Rotifera</taxon>
        <taxon>Eurotatoria</taxon>
        <taxon>Bdelloidea</taxon>
        <taxon>Adinetida</taxon>
        <taxon>Adinetidae</taxon>
        <taxon>Adineta</taxon>
    </lineage>
</organism>
<dbReference type="Gene3D" id="3.30.470.20">
    <property type="entry name" value="ATP-grasp fold, B domain"/>
    <property type="match status" value="1"/>
</dbReference>
<sequence length="1161" mass="133585">MCLIFENLPDEIILYICQYLRGADVLYSFYNLNIRLNTALTGYCRYVNLMRVAYKKLTYVITHVLPCIGQHVRSFCLNIYWESMIPDQLSQLLYSSRLCEIFPYIENLTVRGFSSERLQVFLDCIENFPRLNNLKIQFLSGSSTGICLTKLFSANQGRLSKVFFDWNSIDLDIPQDTSDISCPNIQELTIPLTSINTLARLCKVISNVHCLYVNLGTFVDIGNCAEAFKDVSPLFRLVDFSIHSIDWFCPFDAFVAMIRKMPSLQKLKFHLCTQEECFLVEENIRINLPISCCQLDYFIDYRLSGMDSEIKNLLTSNRNFSSTVHLLFDETHDTLNVHTVPCRLQSMVLLGSVAKQMMPGSSYTEHVRNLHIYGAQCLNDVFQILQHFRHLNILSISMNNSRTMLNNSTTPNKPIVFHLPYLKQLCIDGTCELSNLLDAAPDLYQFNVDFDCVKMFIQNHSRSTRTSVRSIDIFDWTGTHAELLQHITQTFVTLDHLNIHMASRISSMDSFLLECLPVCKSGMRISLGVTGSLSEQVQNNIRQWVIDHSHLSEKDSFAVQYRQNWFQSTLMSQFEICVTRTILFCRLLLNRNLLGMASKTAKRRFRKSRRNVPIVDTSQARSNLEVLRMCLNDLGWKECISGNSANLDICWNAAGFHDGSRNYASLSARVNKFPGMSDVLCKSNLTRSLNAMRRLFPDEYKFYPRTWFLPEQREQFQRDANEIHKRDRKRQRPLTTFIVKPSDGSEGAGIYLIQDPTRCSAMNREHIVQEYIDRPLLINGLKFDVRIYVLIRQLDPLEILLYDEGLARFATVEYQAPSIKNLHEAFMHLTNYSLNKRSATYKHAVDVSQADASKRKFSLVWLQLAQSYNPEDIERAKRLIKEMINKTVIAILPELRVQYALEMPTATKQNQCFQIIGFDILLTDRLKPILLEVNSNPSLRIDYDHMNEVGKLVHEPSLIDEEIKRPLVRETLQLALNERPSQRIKNITNHPIESCSTHDSTRIRSDSESSLSNSSVSDSDLSTDTLQESVSESLEVIYPSTPEIDYEQMFLLEKVAFIYIELVLKRGYKALTNRPFRQLASICGIIDQGTPMSAIDILYVQIFSKCKQYASQSPATGLDFSVFIEAFFLLSQRKYPNSSLLESVTQLIDSCIHHLNLKNEL</sequence>
<dbReference type="PANTHER" id="PTHR12241:SF154">
    <property type="entry name" value="TUBULIN POLYGLUTAMYLASE TTLL11"/>
    <property type="match status" value="1"/>
</dbReference>
<dbReference type="PANTHER" id="PTHR12241">
    <property type="entry name" value="TUBULIN POLYGLUTAMYLASE"/>
    <property type="match status" value="1"/>
</dbReference>
<dbReference type="GO" id="GO:0036064">
    <property type="term" value="C:ciliary basal body"/>
    <property type="evidence" value="ECO:0007669"/>
    <property type="project" value="TreeGrafter"/>
</dbReference>
<dbReference type="GO" id="GO:0000226">
    <property type="term" value="P:microtubule cytoskeleton organization"/>
    <property type="evidence" value="ECO:0007669"/>
    <property type="project" value="TreeGrafter"/>
</dbReference>
<dbReference type="PROSITE" id="PS51221">
    <property type="entry name" value="TTL"/>
    <property type="match status" value="1"/>
</dbReference>
<dbReference type="InterPro" id="IPR004344">
    <property type="entry name" value="TTL/TTLL_fam"/>
</dbReference>
<feature type="region of interest" description="Disordered" evidence="4">
    <location>
        <begin position="986"/>
        <end position="1024"/>
    </location>
</feature>
<dbReference type="AlphaFoldDB" id="A0A814Y9A4"/>
<keyword evidence="3" id="KW-0067">ATP-binding</keyword>
<dbReference type="SUPFAM" id="SSF56059">
    <property type="entry name" value="Glutathione synthetase ATP-binding domain-like"/>
    <property type="match status" value="1"/>
</dbReference>
<name>A0A814Y9A4_ADIRI</name>
<dbReference type="Pfam" id="PF03133">
    <property type="entry name" value="TTL"/>
    <property type="match status" value="1"/>
</dbReference>
<keyword evidence="2" id="KW-0547">Nucleotide-binding</keyword>
<evidence type="ECO:0000313" key="5">
    <source>
        <dbReference type="EMBL" id="CAF1227218.1"/>
    </source>
</evidence>
<evidence type="ECO:0000256" key="4">
    <source>
        <dbReference type="SAM" id="MobiDB-lite"/>
    </source>
</evidence>
<proteinExistence type="predicted"/>
<accession>A0A814Y9A4</accession>